<dbReference type="CDD" id="cd00082">
    <property type="entry name" value="HisKA"/>
    <property type="match status" value="1"/>
</dbReference>
<dbReference type="PRINTS" id="PR00344">
    <property type="entry name" value="BCTRLSENSOR"/>
</dbReference>
<dbReference type="GO" id="GO:0004721">
    <property type="term" value="F:phosphoprotein phosphatase activity"/>
    <property type="evidence" value="ECO:0007669"/>
    <property type="project" value="TreeGrafter"/>
</dbReference>
<keyword evidence="4" id="KW-0597">Phosphoprotein</keyword>
<comment type="caution">
    <text evidence="13">The sequence shown here is derived from an EMBL/GenBank/DDBJ whole genome shotgun (WGS) entry which is preliminary data.</text>
</comment>
<evidence type="ECO:0000313" key="14">
    <source>
        <dbReference type="Proteomes" id="UP000823613"/>
    </source>
</evidence>
<keyword evidence="7" id="KW-0418">Kinase</keyword>
<dbReference type="FunFam" id="1.10.287.130:FF:000001">
    <property type="entry name" value="Two-component sensor histidine kinase"/>
    <property type="match status" value="1"/>
</dbReference>
<dbReference type="GO" id="GO:0016036">
    <property type="term" value="P:cellular response to phosphate starvation"/>
    <property type="evidence" value="ECO:0007669"/>
    <property type="project" value="TreeGrafter"/>
</dbReference>
<gene>
    <name evidence="13" type="ORF">IAC58_03495</name>
</gene>
<keyword evidence="11" id="KW-0812">Transmembrane</keyword>
<feature type="transmembrane region" description="Helical" evidence="11">
    <location>
        <begin position="12"/>
        <end position="31"/>
    </location>
</feature>
<dbReference type="InterPro" id="IPR036097">
    <property type="entry name" value="HisK_dim/P_sf"/>
</dbReference>
<dbReference type="EC" id="2.7.13.3" evidence="3"/>
<keyword evidence="5" id="KW-0808">Transferase</keyword>
<dbReference type="Proteomes" id="UP000823613">
    <property type="component" value="Unassembled WGS sequence"/>
</dbReference>
<dbReference type="Pfam" id="PF02518">
    <property type="entry name" value="HATPase_c"/>
    <property type="match status" value="1"/>
</dbReference>
<keyword evidence="6" id="KW-0547">Nucleotide-binding</keyword>
<dbReference type="GO" id="GO:0005524">
    <property type="term" value="F:ATP binding"/>
    <property type="evidence" value="ECO:0007669"/>
    <property type="project" value="UniProtKB-KW"/>
</dbReference>
<dbReference type="InterPro" id="IPR004358">
    <property type="entry name" value="Sig_transdc_His_kin-like_C"/>
</dbReference>
<dbReference type="PROSITE" id="PS50109">
    <property type="entry name" value="HIS_KIN"/>
    <property type="match status" value="1"/>
</dbReference>
<dbReference type="PANTHER" id="PTHR45453:SF1">
    <property type="entry name" value="PHOSPHATE REGULON SENSOR PROTEIN PHOR"/>
    <property type="match status" value="1"/>
</dbReference>
<keyword evidence="11" id="KW-1133">Transmembrane helix</keyword>
<dbReference type="InterPro" id="IPR005467">
    <property type="entry name" value="His_kinase_dom"/>
</dbReference>
<dbReference type="InterPro" id="IPR003594">
    <property type="entry name" value="HATPase_dom"/>
</dbReference>
<protein>
    <recommendedName>
        <fullName evidence="3">histidine kinase</fullName>
        <ecNumber evidence="3">2.7.13.3</ecNumber>
    </recommendedName>
</protein>
<dbReference type="Pfam" id="PF00512">
    <property type="entry name" value="HisKA"/>
    <property type="match status" value="1"/>
</dbReference>
<evidence type="ECO:0000256" key="3">
    <source>
        <dbReference type="ARBA" id="ARBA00012438"/>
    </source>
</evidence>
<dbReference type="Gene3D" id="3.30.565.10">
    <property type="entry name" value="Histidine kinase-like ATPase, C-terminal domain"/>
    <property type="match status" value="1"/>
</dbReference>
<evidence type="ECO:0000256" key="10">
    <source>
        <dbReference type="ARBA" id="ARBA00023136"/>
    </source>
</evidence>
<organism evidence="13 14">
    <name type="scientific">Candidatus Onthovivens merdipullorum</name>
    <dbReference type="NCBI Taxonomy" id="2840889"/>
    <lineage>
        <taxon>Bacteria</taxon>
        <taxon>Bacillati</taxon>
        <taxon>Bacillota</taxon>
        <taxon>Bacilli</taxon>
        <taxon>Bacillales</taxon>
        <taxon>Candidatus Onthovivens</taxon>
    </lineage>
</organism>
<dbReference type="Gene3D" id="3.30.450.20">
    <property type="entry name" value="PAS domain"/>
    <property type="match status" value="1"/>
</dbReference>
<evidence type="ECO:0000313" key="13">
    <source>
        <dbReference type="EMBL" id="MBO8427597.1"/>
    </source>
</evidence>
<reference evidence="13" key="2">
    <citation type="journal article" date="2021" name="PeerJ">
        <title>Extensive microbial diversity within the chicken gut microbiome revealed by metagenomics and culture.</title>
        <authorList>
            <person name="Gilroy R."/>
            <person name="Ravi A."/>
            <person name="Getino M."/>
            <person name="Pursley I."/>
            <person name="Horton D.L."/>
            <person name="Alikhan N.F."/>
            <person name="Baker D."/>
            <person name="Gharbi K."/>
            <person name="Hall N."/>
            <person name="Watson M."/>
            <person name="Adriaenssens E.M."/>
            <person name="Foster-Nyarko E."/>
            <person name="Jarju S."/>
            <person name="Secka A."/>
            <person name="Antonio M."/>
            <person name="Oren A."/>
            <person name="Chaudhuri R.R."/>
            <person name="La Ragione R."/>
            <person name="Hildebrand F."/>
            <person name="Pallen M.J."/>
        </authorList>
    </citation>
    <scope>NUCLEOTIDE SEQUENCE</scope>
    <source>
        <strain evidence="13">11159</strain>
    </source>
</reference>
<keyword evidence="8" id="KW-0067">ATP-binding</keyword>
<accession>A0A9D9GX84</accession>
<name>A0A9D9GX84_9BACL</name>
<dbReference type="InterPro" id="IPR003661">
    <property type="entry name" value="HisK_dim/P_dom"/>
</dbReference>
<dbReference type="EMBL" id="JADIMY010000074">
    <property type="protein sequence ID" value="MBO8427597.1"/>
    <property type="molecule type" value="Genomic_DNA"/>
</dbReference>
<dbReference type="SUPFAM" id="SSF47384">
    <property type="entry name" value="Homodimeric domain of signal transducing histidine kinase"/>
    <property type="match status" value="1"/>
</dbReference>
<dbReference type="CDD" id="cd00075">
    <property type="entry name" value="HATPase"/>
    <property type="match status" value="1"/>
</dbReference>
<dbReference type="AlphaFoldDB" id="A0A9D9GX84"/>
<evidence type="ECO:0000256" key="4">
    <source>
        <dbReference type="ARBA" id="ARBA00022553"/>
    </source>
</evidence>
<evidence type="ECO:0000256" key="11">
    <source>
        <dbReference type="SAM" id="Phobius"/>
    </source>
</evidence>
<keyword evidence="10 11" id="KW-0472">Membrane</keyword>
<evidence type="ECO:0000256" key="5">
    <source>
        <dbReference type="ARBA" id="ARBA00022679"/>
    </source>
</evidence>
<dbReference type="InterPro" id="IPR050351">
    <property type="entry name" value="BphY/WalK/GraS-like"/>
</dbReference>
<comment type="catalytic activity">
    <reaction evidence="1">
        <text>ATP + protein L-histidine = ADP + protein N-phospho-L-histidine.</text>
        <dbReference type="EC" id="2.7.13.3"/>
    </reaction>
</comment>
<dbReference type="SUPFAM" id="SSF55874">
    <property type="entry name" value="ATPase domain of HSP90 chaperone/DNA topoisomerase II/histidine kinase"/>
    <property type="match status" value="1"/>
</dbReference>
<dbReference type="FunFam" id="3.30.565.10:FF:000006">
    <property type="entry name" value="Sensor histidine kinase WalK"/>
    <property type="match status" value="1"/>
</dbReference>
<keyword evidence="9" id="KW-0902">Two-component regulatory system</keyword>
<evidence type="ECO:0000256" key="1">
    <source>
        <dbReference type="ARBA" id="ARBA00000085"/>
    </source>
</evidence>
<dbReference type="GO" id="GO:0000155">
    <property type="term" value="F:phosphorelay sensor kinase activity"/>
    <property type="evidence" value="ECO:0007669"/>
    <property type="project" value="InterPro"/>
</dbReference>
<evidence type="ECO:0000256" key="9">
    <source>
        <dbReference type="ARBA" id="ARBA00023012"/>
    </source>
</evidence>
<proteinExistence type="predicted"/>
<evidence type="ECO:0000256" key="6">
    <source>
        <dbReference type="ARBA" id="ARBA00022741"/>
    </source>
</evidence>
<dbReference type="InterPro" id="IPR035965">
    <property type="entry name" value="PAS-like_dom_sf"/>
</dbReference>
<evidence type="ECO:0000256" key="7">
    <source>
        <dbReference type="ARBA" id="ARBA00022777"/>
    </source>
</evidence>
<feature type="transmembrane region" description="Helical" evidence="11">
    <location>
        <begin position="150"/>
        <end position="173"/>
    </location>
</feature>
<comment type="subcellular location">
    <subcellularLocation>
        <location evidence="2">Cell membrane</location>
        <topology evidence="2">Multi-pass membrane protein</topology>
    </subcellularLocation>
</comment>
<evidence type="ECO:0000256" key="2">
    <source>
        <dbReference type="ARBA" id="ARBA00004651"/>
    </source>
</evidence>
<dbReference type="Gene3D" id="1.10.287.130">
    <property type="match status" value="1"/>
</dbReference>
<dbReference type="PANTHER" id="PTHR45453">
    <property type="entry name" value="PHOSPHATE REGULON SENSOR PROTEIN PHOR"/>
    <property type="match status" value="1"/>
</dbReference>
<dbReference type="GO" id="GO:0005886">
    <property type="term" value="C:plasma membrane"/>
    <property type="evidence" value="ECO:0007669"/>
    <property type="project" value="UniProtKB-SubCell"/>
</dbReference>
<feature type="domain" description="Histidine kinase" evidence="12">
    <location>
        <begin position="343"/>
        <end position="552"/>
    </location>
</feature>
<evidence type="ECO:0000259" key="12">
    <source>
        <dbReference type="PROSITE" id="PS50109"/>
    </source>
</evidence>
<sequence>MNKKKLILQDIIFFLITFLVFILSITLVTNYSKKDNENNLENYSSIVINLYENEDYSEVLEGFNEKYEEIRVTILSNKDGSVIYDNDPNYNKEEDRLNEFNTHLDKGVYEKYSLTLNEDMYYLVRKDDDSSNYIRVGIRKASVLTLTYNIAIYGTIIFIVINLAYFLFSYYFFKRSISSLKEEIVNLETIVNPNHTIKDFDVSELKDTLNKTYSLINLKIKEASNEKEKYEYILDNISEGFIILNLAYNVEIINNYALKIFNKSYSEVINNNIVYLFNASNLVKSLYKLNDKELTLDEKINNRNYELVIKKIKFDKEDLISIIIIDINNITKASIMKKEFFANASHELKSPLTSIIGYQELIKEGIIKGEDEIKNATTKTLNEALRMKNIVLDMLELSKLEVKEKKDLSDVNLKEIINQILELNEIQLSIKHLKVHLDLTDLTLKANKEDIYKLLSNIISNAINYNNENGRIDLSLKDNTFICKDTGIGISKDDIERIFERFYRVDKSRSKESNGTGLGLAIVKHICINYGYKIEVKSSLDNGSTFIIKFKN</sequence>
<dbReference type="SMART" id="SM00387">
    <property type="entry name" value="HATPase_c"/>
    <property type="match status" value="1"/>
</dbReference>
<dbReference type="InterPro" id="IPR036890">
    <property type="entry name" value="HATPase_C_sf"/>
</dbReference>
<dbReference type="SMART" id="SM00388">
    <property type="entry name" value="HisKA"/>
    <property type="match status" value="1"/>
</dbReference>
<dbReference type="SUPFAM" id="SSF55785">
    <property type="entry name" value="PYP-like sensor domain (PAS domain)"/>
    <property type="match status" value="1"/>
</dbReference>
<reference evidence="13" key="1">
    <citation type="submission" date="2020-10" db="EMBL/GenBank/DDBJ databases">
        <authorList>
            <person name="Gilroy R."/>
        </authorList>
    </citation>
    <scope>NUCLEOTIDE SEQUENCE</scope>
    <source>
        <strain evidence="13">11159</strain>
    </source>
</reference>
<evidence type="ECO:0000256" key="8">
    <source>
        <dbReference type="ARBA" id="ARBA00022840"/>
    </source>
</evidence>